<name>A0A7I7MUP3_9MYCO</name>
<organism evidence="2 3">
    <name type="scientific">Mycobacterium shinjukuense</name>
    <dbReference type="NCBI Taxonomy" id="398694"/>
    <lineage>
        <taxon>Bacteria</taxon>
        <taxon>Bacillati</taxon>
        <taxon>Actinomycetota</taxon>
        <taxon>Actinomycetes</taxon>
        <taxon>Mycobacteriales</taxon>
        <taxon>Mycobacteriaceae</taxon>
        <taxon>Mycobacterium</taxon>
    </lineage>
</organism>
<evidence type="ECO:0000313" key="2">
    <source>
        <dbReference type="EMBL" id="BBX75607.1"/>
    </source>
</evidence>
<evidence type="ECO:0000256" key="1">
    <source>
        <dbReference type="SAM" id="MobiDB-lite"/>
    </source>
</evidence>
<gene>
    <name evidence="2" type="ORF">MSHI_35130</name>
</gene>
<feature type="compositionally biased region" description="Basic and acidic residues" evidence="1">
    <location>
        <begin position="17"/>
        <end position="29"/>
    </location>
</feature>
<keyword evidence="3" id="KW-1185">Reference proteome</keyword>
<dbReference type="Proteomes" id="UP000467236">
    <property type="component" value="Chromosome"/>
</dbReference>
<protein>
    <submittedName>
        <fullName evidence="2">Uncharacterized protein</fullName>
    </submittedName>
</protein>
<reference evidence="2 3" key="1">
    <citation type="journal article" date="2019" name="Emerg. Microbes Infect.">
        <title>Comprehensive subspecies identification of 175 nontuberculous mycobacteria species based on 7547 genomic profiles.</title>
        <authorList>
            <person name="Matsumoto Y."/>
            <person name="Kinjo T."/>
            <person name="Motooka D."/>
            <person name="Nabeya D."/>
            <person name="Jung N."/>
            <person name="Uechi K."/>
            <person name="Horii T."/>
            <person name="Iida T."/>
            <person name="Fujita J."/>
            <person name="Nakamura S."/>
        </authorList>
    </citation>
    <scope>NUCLEOTIDE SEQUENCE [LARGE SCALE GENOMIC DNA]</scope>
    <source>
        <strain evidence="2 3">JCM 14233</strain>
    </source>
</reference>
<proteinExistence type="predicted"/>
<evidence type="ECO:0000313" key="3">
    <source>
        <dbReference type="Proteomes" id="UP000467236"/>
    </source>
</evidence>
<sequence length="79" mass="8468">MRDAVTETLTCAPADPAPERGSRDHDRGVPRAAAPRTTGEYIGYTHPYQLISLGCRTANKPNHVDAEAGAAVVAARIRR</sequence>
<dbReference type="EMBL" id="AP022575">
    <property type="protein sequence ID" value="BBX75607.1"/>
    <property type="molecule type" value="Genomic_DNA"/>
</dbReference>
<accession>A0A7I7MUP3</accession>
<dbReference type="AlphaFoldDB" id="A0A7I7MUP3"/>
<dbReference type="KEGG" id="mshj:MSHI_35130"/>
<feature type="region of interest" description="Disordered" evidence="1">
    <location>
        <begin position="1"/>
        <end position="40"/>
    </location>
</feature>